<protein>
    <submittedName>
        <fullName evidence="1">Uncharacterized protein</fullName>
    </submittedName>
</protein>
<dbReference type="AlphaFoldDB" id="A0AAJ0EX04"/>
<dbReference type="EMBL" id="JAHMHR010000008">
    <property type="protein sequence ID" value="KAK1689350.1"/>
    <property type="molecule type" value="Genomic_DNA"/>
</dbReference>
<accession>A0AAJ0EX04</accession>
<gene>
    <name evidence="1" type="ORF">BDP55DRAFT_701956</name>
</gene>
<evidence type="ECO:0000313" key="2">
    <source>
        <dbReference type="Proteomes" id="UP001224890"/>
    </source>
</evidence>
<organism evidence="1 2">
    <name type="scientific">Colletotrichum godetiae</name>
    <dbReference type="NCBI Taxonomy" id="1209918"/>
    <lineage>
        <taxon>Eukaryota</taxon>
        <taxon>Fungi</taxon>
        <taxon>Dikarya</taxon>
        <taxon>Ascomycota</taxon>
        <taxon>Pezizomycotina</taxon>
        <taxon>Sordariomycetes</taxon>
        <taxon>Hypocreomycetidae</taxon>
        <taxon>Glomerellales</taxon>
        <taxon>Glomerellaceae</taxon>
        <taxon>Colletotrichum</taxon>
        <taxon>Colletotrichum acutatum species complex</taxon>
    </lineage>
</organism>
<sequence>MRLSILSGAVDYATTALARELPKNEEVAAALYDSNIMHEKLKSAKIAEPEAGLMNSSSWPRLNYTKCVDGFAEAIPDDSLHIFRCKNIELYDFINHATLGSPHSTTSGRTGSTVWGWTDPSSSREFIASGLYDRASFIEPLPGGRHFAELSLGRTYNVLIKEEVSYGVAVGAAPRDDGCFGGLIFFDLKDPSNPVKLGCDPQDRYVHDAQCLIYRGPDKKYEGRDTCYGFDEDTLTIIYDVSDKSSSKIIPRTSYEGWLLTDDEYDKEEVVGPAADGYPVTYIWDIRSLKSPEQTGLCKATNVGIDHNQYVIDGLSYQSNYAAGLRVYNVSSKSSDPTGAGVSETAYFDSYPEDDSAPASYAYFKSGFIFANTIEKGGFLVKMTKREACKPKTCNADNCLRALRGTSTPGQLEESQKFCGAFTKTVIADVNVVPDYAAEACATNIISRVSSACSCLPGTATQA</sequence>
<name>A0AAJ0EX04_9PEZI</name>
<dbReference type="Proteomes" id="UP001224890">
    <property type="component" value="Unassembled WGS sequence"/>
</dbReference>
<keyword evidence="2" id="KW-1185">Reference proteome</keyword>
<dbReference type="NCBIfam" id="TIGR04312">
    <property type="entry name" value="choice_anch_B"/>
    <property type="match status" value="1"/>
</dbReference>
<dbReference type="RefSeq" id="XP_060433045.1">
    <property type="nucleotide sequence ID" value="XM_060577935.1"/>
</dbReference>
<proteinExistence type="predicted"/>
<dbReference type="GO" id="GO:0005576">
    <property type="term" value="C:extracellular region"/>
    <property type="evidence" value="ECO:0007669"/>
    <property type="project" value="TreeGrafter"/>
</dbReference>
<dbReference type="InterPro" id="IPR027589">
    <property type="entry name" value="Choice_anch_B"/>
</dbReference>
<dbReference type="PANTHER" id="PTHR38787">
    <property type="entry name" value="REGULATORY P DOMAIN-CONTAINING PROTEIN"/>
    <property type="match status" value="1"/>
</dbReference>
<dbReference type="PANTHER" id="PTHR38787:SF3">
    <property type="entry name" value="REGULATORY P DOMAIN-CONTAINING PROTEIN"/>
    <property type="match status" value="1"/>
</dbReference>
<evidence type="ECO:0000313" key="1">
    <source>
        <dbReference type="EMBL" id="KAK1689350.1"/>
    </source>
</evidence>
<dbReference type="GeneID" id="85462461"/>
<reference evidence="1" key="1">
    <citation type="submission" date="2021-06" db="EMBL/GenBank/DDBJ databases">
        <title>Comparative genomics, transcriptomics and evolutionary studies reveal genomic signatures of adaptation to plant cell wall in hemibiotrophic fungi.</title>
        <authorList>
            <consortium name="DOE Joint Genome Institute"/>
            <person name="Baroncelli R."/>
            <person name="Diaz J.F."/>
            <person name="Benocci T."/>
            <person name="Peng M."/>
            <person name="Battaglia E."/>
            <person name="Haridas S."/>
            <person name="Andreopoulos W."/>
            <person name="Labutti K."/>
            <person name="Pangilinan J."/>
            <person name="Floch G.L."/>
            <person name="Makela M.R."/>
            <person name="Henrissat B."/>
            <person name="Grigoriev I.V."/>
            <person name="Crouch J.A."/>
            <person name="De Vries R.P."/>
            <person name="Sukno S.A."/>
            <person name="Thon M.R."/>
        </authorList>
    </citation>
    <scope>NUCLEOTIDE SEQUENCE</scope>
    <source>
        <strain evidence="1">CBS 193.32</strain>
    </source>
</reference>
<comment type="caution">
    <text evidence="1">The sequence shown here is derived from an EMBL/GenBank/DDBJ whole genome shotgun (WGS) entry which is preliminary data.</text>
</comment>